<protein>
    <submittedName>
        <fullName evidence="3">Restriction endonuclease</fullName>
    </submittedName>
</protein>
<dbReference type="EMBL" id="BK016114">
    <property type="protein sequence ID" value="DAF96265.1"/>
    <property type="molecule type" value="Genomic_DNA"/>
</dbReference>
<dbReference type="CDD" id="cd00085">
    <property type="entry name" value="HNHc"/>
    <property type="match status" value="1"/>
</dbReference>
<name>A0A8S5UP47_9CAUD</name>
<keyword evidence="3" id="KW-0540">Nuclease</keyword>
<feature type="region of interest" description="Disordered" evidence="1">
    <location>
        <begin position="187"/>
        <end position="207"/>
    </location>
</feature>
<dbReference type="Gene3D" id="3.30.40.220">
    <property type="match status" value="1"/>
</dbReference>
<proteinExistence type="predicted"/>
<dbReference type="InterPro" id="IPR003615">
    <property type="entry name" value="HNH_nuc"/>
</dbReference>
<sequence length="207" mass="23755">MKQETLEKYIGKTWGVLTCIGIDHEDYDKEKQSKRTYFKVKCSRCGSESVVRSDRFFNKKYIPKSCTNCVDDLQVETANKKYPKERRLLNMQISKYTHNSNRKGKTVKSFLSKEEAEKMLTSKCFYCGKENAMGIDRIDSSKDYTLDNCVPCCGMCNIMKNKFNIDKWFSKIGEIYRTHVDRCSTTIPKGSTSQANDDGSAELLTAA</sequence>
<evidence type="ECO:0000259" key="2">
    <source>
        <dbReference type="SMART" id="SM00507"/>
    </source>
</evidence>
<organism evidence="3">
    <name type="scientific">Podoviridae sp. ctG4L18</name>
    <dbReference type="NCBI Taxonomy" id="2825234"/>
    <lineage>
        <taxon>Viruses</taxon>
        <taxon>Duplodnaviria</taxon>
        <taxon>Heunggongvirae</taxon>
        <taxon>Uroviricota</taxon>
        <taxon>Caudoviricetes</taxon>
    </lineage>
</organism>
<feature type="compositionally biased region" description="Polar residues" evidence="1">
    <location>
        <begin position="187"/>
        <end position="197"/>
    </location>
</feature>
<feature type="domain" description="HNH nuclease" evidence="2">
    <location>
        <begin position="113"/>
        <end position="158"/>
    </location>
</feature>
<dbReference type="GO" id="GO:0004519">
    <property type="term" value="F:endonuclease activity"/>
    <property type="evidence" value="ECO:0007669"/>
    <property type="project" value="UniProtKB-KW"/>
</dbReference>
<evidence type="ECO:0000313" key="3">
    <source>
        <dbReference type="EMBL" id="DAF96265.1"/>
    </source>
</evidence>
<dbReference type="SMART" id="SM00507">
    <property type="entry name" value="HNHc"/>
    <property type="match status" value="1"/>
</dbReference>
<reference evidence="3" key="1">
    <citation type="journal article" date="2021" name="Proc. Natl. Acad. Sci. U.S.A.">
        <title>A Catalog of Tens of Thousands of Viruses from Human Metagenomes Reveals Hidden Associations with Chronic Diseases.</title>
        <authorList>
            <person name="Tisza M.J."/>
            <person name="Buck C.B."/>
        </authorList>
    </citation>
    <scope>NUCLEOTIDE SEQUENCE</scope>
    <source>
        <strain evidence="3">CtG4L18</strain>
    </source>
</reference>
<keyword evidence="3" id="KW-0378">Hydrolase</keyword>
<keyword evidence="3" id="KW-0255">Endonuclease</keyword>
<accession>A0A8S5UP47</accession>
<evidence type="ECO:0000256" key="1">
    <source>
        <dbReference type="SAM" id="MobiDB-lite"/>
    </source>
</evidence>